<sequence length="67" mass="7069">MKQTALFPLPAGAPPAACLPVRRAIEQISQAVSLTDSRDDLVTVTLPRYQLEAVATAAIAGDHPEQS</sequence>
<evidence type="ECO:0000313" key="1">
    <source>
        <dbReference type="EMBL" id="PWN56183.1"/>
    </source>
</evidence>
<dbReference type="EMBL" id="QEQK01000006">
    <property type="protein sequence ID" value="PWN56183.1"/>
    <property type="molecule type" value="Genomic_DNA"/>
</dbReference>
<dbReference type="Proteomes" id="UP000251800">
    <property type="component" value="Unassembled WGS sequence"/>
</dbReference>
<gene>
    <name evidence="1" type="ORF">DEH80_07875</name>
</gene>
<evidence type="ECO:0000313" key="2">
    <source>
        <dbReference type="Proteomes" id="UP000251800"/>
    </source>
</evidence>
<keyword evidence="2" id="KW-1185">Reference proteome</keyword>
<organism evidence="1 2">
    <name type="scientific">Abyssibacter profundi</name>
    <dbReference type="NCBI Taxonomy" id="2182787"/>
    <lineage>
        <taxon>Bacteria</taxon>
        <taxon>Pseudomonadati</taxon>
        <taxon>Pseudomonadota</taxon>
        <taxon>Gammaproteobacteria</taxon>
        <taxon>Chromatiales</taxon>
        <taxon>Oceanococcaceae</taxon>
        <taxon>Abyssibacter</taxon>
    </lineage>
</organism>
<name>A0A363ULA5_9GAMM</name>
<dbReference type="AlphaFoldDB" id="A0A363ULA5"/>
<reference evidence="1 2" key="1">
    <citation type="submission" date="2018-05" db="EMBL/GenBank/DDBJ databases">
        <title>Abyssibacter profundi OUC007T gen. nov., sp. nov, a marine bacterium isolated from seawater of the Mariana Trench.</title>
        <authorList>
            <person name="Zhou S."/>
        </authorList>
    </citation>
    <scope>NUCLEOTIDE SEQUENCE [LARGE SCALE GENOMIC DNA]</scope>
    <source>
        <strain evidence="1 2">OUC007</strain>
    </source>
</reference>
<dbReference type="RefSeq" id="WP_109719954.1">
    <property type="nucleotide sequence ID" value="NZ_QEQK01000006.1"/>
</dbReference>
<protein>
    <submittedName>
        <fullName evidence="1">Uncharacterized protein</fullName>
    </submittedName>
</protein>
<accession>A0A363ULA5</accession>
<comment type="caution">
    <text evidence="1">The sequence shown here is derived from an EMBL/GenBank/DDBJ whole genome shotgun (WGS) entry which is preliminary data.</text>
</comment>
<proteinExistence type="predicted"/>